<dbReference type="Gene3D" id="1.25.40.180">
    <property type="match status" value="3"/>
</dbReference>
<dbReference type="InterPro" id="IPR003890">
    <property type="entry name" value="MIF4G-like_typ-3"/>
</dbReference>
<protein>
    <recommendedName>
        <fullName evidence="4">MIF4G domain-containing protein</fullName>
    </recommendedName>
</protein>
<dbReference type="Proteomes" id="UP001211065">
    <property type="component" value="Unassembled WGS sequence"/>
</dbReference>
<proteinExistence type="predicted"/>
<dbReference type="PANTHER" id="PTHR12839:SF7">
    <property type="entry name" value="REGULATOR OF NONSENSE TRANSCRIPTS 2"/>
    <property type="match status" value="1"/>
</dbReference>
<dbReference type="InterPro" id="IPR011990">
    <property type="entry name" value="TPR-like_helical_dom_sf"/>
</dbReference>
<dbReference type="InterPro" id="IPR016024">
    <property type="entry name" value="ARM-type_fold"/>
</dbReference>
<gene>
    <name evidence="5" type="ORF">HK099_007032</name>
</gene>
<evidence type="ECO:0000256" key="2">
    <source>
        <dbReference type="ARBA" id="ARBA00022490"/>
    </source>
</evidence>
<comment type="caution">
    <text evidence="5">The sequence shown here is derived from an EMBL/GenBank/DDBJ whole genome shotgun (WGS) entry which is preliminary data.</text>
</comment>
<dbReference type="GO" id="GO:0003723">
    <property type="term" value="F:RNA binding"/>
    <property type="evidence" value="ECO:0007669"/>
    <property type="project" value="InterPro"/>
</dbReference>
<feature type="compositionally biased region" description="Low complexity" evidence="3">
    <location>
        <begin position="1799"/>
        <end position="1810"/>
    </location>
</feature>
<dbReference type="GO" id="GO:0000184">
    <property type="term" value="P:nuclear-transcribed mRNA catabolic process, nonsense-mediated decay"/>
    <property type="evidence" value="ECO:0007669"/>
    <property type="project" value="InterPro"/>
</dbReference>
<comment type="subcellular location">
    <subcellularLocation>
        <location evidence="1">Cytoplasm</location>
    </subcellularLocation>
</comment>
<feature type="domain" description="MIF4G" evidence="4">
    <location>
        <begin position="742"/>
        <end position="997"/>
    </location>
</feature>
<dbReference type="EMBL" id="JADGJW010000065">
    <property type="protein sequence ID" value="KAJ3225297.1"/>
    <property type="molecule type" value="Genomic_DNA"/>
</dbReference>
<name>A0AAD5U8R5_9FUNG</name>
<dbReference type="Gene3D" id="1.25.40.10">
    <property type="entry name" value="Tetratricopeptide repeat domain"/>
    <property type="match status" value="1"/>
</dbReference>
<feature type="compositionally biased region" description="Acidic residues" evidence="3">
    <location>
        <begin position="1612"/>
        <end position="1668"/>
    </location>
</feature>
<dbReference type="InterPro" id="IPR018834">
    <property type="entry name" value="DNA/RNA-bd_Est1-type"/>
</dbReference>
<evidence type="ECO:0000313" key="6">
    <source>
        <dbReference type="Proteomes" id="UP001211065"/>
    </source>
</evidence>
<dbReference type="Pfam" id="PF10373">
    <property type="entry name" value="EST1_DNA_bind"/>
    <property type="match status" value="1"/>
</dbReference>
<dbReference type="GO" id="GO:0035145">
    <property type="term" value="C:exon-exon junction complex"/>
    <property type="evidence" value="ECO:0007669"/>
    <property type="project" value="TreeGrafter"/>
</dbReference>
<feature type="domain" description="MIF4G" evidence="4">
    <location>
        <begin position="1176"/>
        <end position="1364"/>
    </location>
</feature>
<feature type="region of interest" description="Disordered" evidence="3">
    <location>
        <begin position="1785"/>
        <end position="1846"/>
    </location>
</feature>
<dbReference type="GO" id="GO:0005737">
    <property type="term" value="C:cytoplasm"/>
    <property type="evidence" value="ECO:0007669"/>
    <property type="project" value="UniProtKB-SubCell"/>
</dbReference>
<evidence type="ECO:0000313" key="5">
    <source>
        <dbReference type="EMBL" id="KAJ3225297.1"/>
    </source>
</evidence>
<accession>A0AAD5U8R5</accession>
<dbReference type="Pfam" id="PF02854">
    <property type="entry name" value="MIF4G"/>
    <property type="match status" value="2"/>
</dbReference>
<dbReference type="InterPro" id="IPR039762">
    <property type="entry name" value="Nmd2/UPF2"/>
</dbReference>
<dbReference type="Pfam" id="PF04050">
    <property type="entry name" value="Upf2"/>
    <property type="match status" value="1"/>
</dbReference>
<dbReference type="SUPFAM" id="SSF48371">
    <property type="entry name" value="ARM repeat"/>
    <property type="match status" value="2"/>
</dbReference>
<feature type="compositionally biased region" description="Polar residues" evidence="3">
    <location>
        <begin position="1837"/>
        <end position="1846"/>
    </location>
</feature>
<feature type="domain" description="MIF4G" evidence="4">
    <location>
        <begin position="1379"/>
        <end position="1587"/>
    </location>
</feature>
<dbReference type="SUPFAM" id="SSF48452">
    <property type="entry name" value="TPR-like"/>
    <property type="match status" value="1"/>
</dbReference>
<reference evidence="5" key="1">
    <citation type="submission" date="2020-05" db="EMBL/GenBank/DDBJ databases">
        <title>Phylogenomic resolution of chytrid fungi.</title>
        <authorList>
            <person name="Stajich J.E."/>
            <person name="Amses K."/>
            <person name="Simmons R."/>
            <person name="Seto K."/>
            <person name="Myers J."/>
            <person name="Bonds A."/>
            <person name="Quandt C.A."/>
            <person name="Barry K."/>
            <person name="Liu P."/>
            <person name="Grigoriev I."/>
            <person name="Longcore J.E."/>
            <person name="James T.Y."/>
        </authorList>
    </citation>
    <scope>NUCLEOTIDE SEQUENCE</scope>
    <source>
        <strain evidence="5">JEL0476</strain>
    </source>
</reference>
<dbReference type="Gene3D" id="4.10.80.160">
    <property type="match status" value="1"/>
</dbReference>
<dbReference type="SMART" id="SM00543">
    <property type="entry name" value="MIF4G"/>
    <property type="match status" value="3"/>
</dbReference>
<dbReference type="PANTHER" id="PTHR12839">
    <property type="entry name" value="NONSENSE-MEDIATED MRNA DECAY PROTEIN 2 UP-FRAMESHIFT SUPPRESSOR 2"/>
    <property type="match status" value="1"/>
</dbReference>
<keyword evidence="2" id="KW-0963">Cytoplasm</keyword>
<evidence type="ECO:0000256" key="1">
    <source>
        <dbReference type="ARBA" id="ARBA00004496"/>
    </source>
</evidence>
<evidence type="ECO:0000259" key="4">
    <source>
        <dbReference type="SMART" id="SM00543"/>
    </source>
</evidence>
<sequence length="1846" mass="214980">MSLKNVKSLYNEVQNIENIQKRQRLTEVEKFNLLMLYDELILSHRTFSIEKKLNERLWKSVFYSNFELEKKSQDSNKLMPAIKLAKNFYSVQISQFLTEFNNLVVDYYDFQKFDIIEYGLKKYLTLIKKDYLYTCKDEEILENDLEEILNLTTFSQLCLADSARYEALNLKTDIDDSFNEAIQCYKQSLILKPGNGRAYCQLGIIARYNNDTFNVIYFYALSVSNIQRNSNALSNLKIIYSSVPSLARLIQANESSKLDNIFFLTICVVKTLIYTTDDQINDVWDVTERLRLLIQKKIFPKEENNKLYLSTQEDMMDGDLDGKDISNLNKICFLIIFGFVELERKFVDKEFSNSKHRIRSLQVVALTFLIDIANLLLVKINADISDLVTTNSNIFKNLNKFKVFEPLSNVLTWFGLNLPMLILYLNLEGELGLKHKGLESKLNDLLNNLALALNSIASITDMDGSLEFLNTDFELLLTDIYKDYFKNLEYESILNAFKDVARGSNLEILPKFRMYGSDLISAGEKIEVFMARVAGFGKTLSLENMDKISFVFDYEKSKFELWTKERIRNEGQKKLMKVLATQLLTDQVKNLEMQVTSLPSSKPILILHHDIFIKHLRKVKKWLGFQSCIIVLTLEVIETLDFLKKGVEKVNAQTRETIRFLEQKLKYKNQSIKTQKPNEKYDFDFESNFIKSTTLQDKEIETKPNNDCKVPKEFQYEELRSNNVSSHIKRTIINQSKLDGSIKKNTQFIKKLKTNLNSENLPNLIQDINSLKLEKYLEEIVIALVEASSKLTKHSEFQALTHVASLLHQRFDSFHQPFLDAILSKITPPPKSSELKILTPEQRERDERDRLQRQKGHLRVLTDMYLLAVFNDNLPHKYEKKDVMLIGALKDIFEKDLLLLNITIAVTFVKTFSIEFFPSTLTEKTTAEEVKLNPGSDESLKSDKQGLHLSRYLDTKILNEIQEIFKNYLRNASTLLVKEHHRIRQVEKTNNEYFIAKGEVTEERQEKYEKALKSFEKVHGYCQTLAEFLGETLPELKIEQEVTRMGVGIGISIDGSREREEKDFKDVLWEDDDTRAFYEDIIDLKTFVPSIFFSEKLKSGAKHDPNKASEFGDDKGVTEELENGTLNGVELAEAEKDSLPNNPITVEEEIEVEDIDIENELEEMKDDKKAAPVGVENIFTRIPVSMNRQQIDDIAIEFCDYNTKNARKRLVKVLLSSPRQRLDVLPYYSRLICTLNIYFPEIGTAVLDSLQKEFHFHVKKKDQHKIEERVKNIRYIAELTKFRVTPVHVIFHCIKVLLDSFVSHNIETLCNLLETCGRFLFKSAETNLRISNYLDLMMKKKNIQNLDNRQCLMIENAYYHCNPPDQSAIIMKERSPLELYLRKLIYFDLSRRNLEKIVKTLRKLNWEDDATKNILFKIFSKIYKVKFSNLNLMAFLLSELSRYHNDFKVLVVDKLLEEMRSGLELNLFKFNQRRISIIKFFGELANYKVFESKLVFDVLYFLCRFGHEGGIAKPNSFSPLDAPNDYFRIRLICTLLDTCCNIFESKKNKKRIKQFLFFFQMYYYTKLKPPRDIEYTVLETFELLDKKMCGSFEESLSLFNTEIEFQKILGDDDKDNDDEEDEKMLEKEENEEEVGEDVEEEGEEEEGEEEEEEEEEDNEDGDSEQDEIDLEEDLQEKLFELEYQKMMQESLANQYNQKKPAAFDVTIPVKSKFPNLRVNNENADSISDDGNVAFTFLTKKGGKQQADKIMQLPSDSKFVLSTAKKLLEEKEEKLEIKRKVLNYEQRENATSKSHTNFDNPNNESSENLSNTTVSYAQTAKSGRNRGKSGRGGYTVRMSGSTGMFER</sequence>
<organism evidence="5 6">
    <name type="scientific">Clydaea vesicula</name>
    <dbReference type="NCBI Taxonomy" id="447962"/>
    <lineage>
        <taxon>Eukaryota</taxon>
        <taxon>Fungi</taxon>
        <taxon>Fungi incertae sedis</taxon>
        <taxon>Chytridiomycota</taxon>
        <taxon>Chytridiomycota incertae sedis</taxon>
        <taxon>Chytridiomycetes</taxon>
        <taxon>Lobulomycetales</taxon>
        <taxon>Lobulomycetaceae</taxon>
        <taxon>Clydaea</taxon>
    </lineage>
</organism>
<evidence type="ECO:0000256" key="3">
    <source>
        <dbReference type="SAM" id="MobiDB-lite"/>
    </source>
</evidence>
<feature type="region of interest" description="Disordered" evidence="3">
    <location>
        <begin position="1609"/>
        <end position="1668"/>
    </location>
</feature>
<keyword evidence="6" id="KW-1185">Reference proteome</keyword>
<dbReference type="InterPro" id="IPR007193">
    <property type="entry name" value="Upf2/Nmd2_C"/>
</dbReference>